<evidence type="ECO:0008006" key="2">
    <source>
        <dbReference type="Google" id="ProtNLM"/>
    </source>
</evidence>
<name>X1FLA9_9ZZZZ</name>
<organism evidence="1">
    <name type="scientific">marine sediment metagenome</name>
    <dbReference type="NCBI Taxonomy" id="412755"/>
    <lineage>
        <taxon>unclassified sequences</taxon>
        <taxon>metagenomes</taxon>
        <taxon>ecological metagenomes</taxon>
    </lineage>
</organism>
<dbReference type="EMBL" id="BARU01009151">
    <property type="protein sequence ID" value="GAH33320.1"/>
    <property type="molecule type" value="Genomic_DNA"/>
</dbReference>
<protein>
    <recommendedName>
        <fullName evidence="2">GIY-YIG domain-containing protein</fullName>
    </recommendedName>
</protein>
<proteinExistence type="predicted"/>
<dbReference type="AlphaFoldDB" id="X1FLA9"/>
<evidence type="ECO:0000313" key="1">
    <source>
        <dbReference type="EMBL" id="GAH33320.1"/>
    </source>
</evidence>
<sequence>MPVSELRLIKHCVEFKDKTYIKKIPLRTRGVYVLYKKKSNKKKPKDDTYDVVYIGMAGGEKKAGIGGRLRSHANNTIKSRQWTHFSVFEVWDNIREEEVRELEGILRHIFRKDSHANKLGIQKSFKKLTKIKRETEKENWWDNRRSRRLANKIIKGETKC</sequence>
<accession>X1FLA9</accession>
<gene>
    <name evidence="1" type="ORF">S03H2_17710</name>
</gene>
<reference evidence="1" key="1">
    <citation type="journal article" date="2014" name="Front. Microbiol.">
        <title>High frequency of phylogenetically diverse reductive dehalogenase-homologous genes in deep subseafloor sedimentary metagenomes.</title>
        <authorList>
            <person name="Kawai M."/>
            <person name="Futagami T."/>
            <person name="Toyoda A."/>
            <person name="Takaki Y."/>
            <person name="Nishi S."/>
            <person name="Hori S."/>
            <person name="Arai W."/>
            <person name="Tsubouchi T."/>
            <person name="Morono Y."/>
            <person name="Uchiyama I."/>
            <person name="Ito T."/>
            <person name="Fujiyama A."/>
            <person name="Inagaki F."/>
            <person name="Takami H."/>
        </authorList>
    </citation>
    <scope>NUCLEOTIDE SEQUENCE</scope>
    <source>
        <strain evidence="1">Expedition CK06-06</strain>
    </source>
</reference>
<comment type="caution">
    <text evidence="1">The sequence shown here is derived from an EMBL/GenBank/DDBJ whole genome shotgun (WGS) entry which is preliminary data.</text>
</comment>